<gene>
    <name evidence="1" type="ORF">PCOR1329_LOCUS37594</name>
</gene>
<keyword evidence="2" id="KW-1185">Reference proteome</keyword>
<evidence type="ECO:0000313" key="1">
    <source>
        <dbReference type="EMBL" id="CAK0843161.1"/>
    </source>
</evidence>
<evidence type="ECO:0000313" key="2">
    <source>
        <dbReference type="Proteomes" id="UP001189429"/>
    </source>
</evidence>
<protein>
    <recommendedName>
        <fullName evidence="3">Reverse transcriptase Ty1/copia-type domain-containing protein</fullName>
    </recommendedName>
</protein>
<accession>A0ABN9TBW1</accession>
<reference evidence="1" key="1">
    <citation type="submission" date="2023-10" db="EMBL/GenBank/DDBJ databases">
        <authorList>
            <person name="Chen Y."/>
            <person name="Shah S."/>
            <person name="Dougan E. K."/>
            <person name="Thang M."/>
            <person name="Chan C."/>
        </authorList>
    </citation>
    <scope>NUCLEOTIDE SEQUENCE [LARGE SCALE GENOMIC DNA]</scope>
</reference>
<sequence length="429" mass="46440">RVHVTDAKGKRVRCKWLQDRKVGAVAMRCRFVAMQVACQAREDAFAGAPPLKFVRLALVLAAAFRNHMKVYLIGLSDISSAFSHAEMGEDACAVPPSGEEGPNVVWQLRMALCGTRGASKPFQRKVIGASGLHPHVGDSDGVLPRPEGIYIVVHGNDFMAVGALEDLRWLNEILEAEFEVKRAPFVGPAEAGGEATSGHFLKRTVSWTEKGFHCESDAKHARTVVEAYGKLPAAREISPASQSIGKKVPTALDRLGYAQKKLFQSAAPTALYLAADGPDLQFATSWIVRGMQEPLVLHELELKRLAAYLATHPQMMWNFEYQELPSEVTIVTDAATRALSSGEAECVEMTNGAARGILAKNLSEEMGIKMTVKVCGDSAAAIGVRSRLGAGRIRLPGAKYLRMRGEVAEKEVRAAKVPTAENVADLIAK</sequence>
<dbReference type="EMBL" id="CAUYUJ010014555">
    <property type="protein sequence ID" value="CAK0843161.1"/>
    <property type="molecule type" value="Genomic_DNA"/>
</dbReference>
<name>A0ABN9TBW1_9DINO</name>
<comment type="caution">
    <text evidence="1">The sequence shown here is derived from an EMBL/GenBank/DDBJ whole genome shotgun (WGS) entry which is preliminary data.</text>
</comment>
<organism evidence="1 2">
    <name type="scientific">Prorocentrum cordatum</name>
    <dbReference type="NCBI Taxonomy" id="2364126"/>
    <lineage>
        <taxon>Eukaryota</taxon>
        <taxon>Sar</taxon>
        <taxon>Alveolata</taxon>
        <taxon>Dinophyceae</taxon>
        <taxon>Prorocentrales</taxon>
        <taxon>Prorocentraceae</taxon>
        <taxon>Prorocentrum</taxon>
    </lineage>
</organism>
<evidence type="ECO:0008006" key="3">
    <source>
        <dbReference type="Google" id="ProtNLM"/>
    </source>
</evidence>
<feature type="non-terminal residue" evidence="1">
    <location>
        <position position="1"/>
    </location>
</feature>
<proteinExistence type="predicted"/>
<feature type="non-terminal residue" evidence="1">
    <location>
        <position position="429"/>
    </location>
</feature>
<dbReference type="Proteomes" id="UP001189429">
    <property type="component" value="Unassembled WGS sequence"/>
</dbReference>